<proteinExistence type="predicted"/>
<dbReference type="InterPro" id="IPR010730">
    <property type="entry name" value="HET"/>
</dbReference>
<evidence type="ECO:0000313" key="2">
    <source>
        <dbReference type="EMBL" id="KAF2854058.1"/>
    </source>
</evidence>
<feature type="domain" description="Heterokaryon incompatibility" evidence="1">
    <location>
        <begin position="11"/>
        <end position="175"/>
    </location>
</feature>
<dbReference type="EMBL" id="MU006293">
    <property type="protein sequence ID" value="KAF2854058.1"/>
    <property type="molecule type" value="Genomic_DNA"/>
</dbReference>
<evidence type="ECO:0000313" key="3">
    <source>
        <dbReference type="Proteomes" id="UP000799423"/>
    </source>
</evidence>
<name>A0A6A7BIY0_9PLEO</name>
<evidence type="ECO:0000259" key="1">
    <source>
        <dbReference type="Pfam" id="PF06985"/>
    </source>
</evidence>
<dbReference type="Proteomes" id="UP000799423">
    <property type="component" value="Unassembled WGS sequence"/>
</dbReference>
<dbReference type="OrthoDB" id="2157530at2759"/>
<dbReference type="PANTHER" id="PTHR24148:SF73">
    <property type="entry name" value="HET DOMAIN PROTEIN (AFU_ORTHOLOGUE AFUA_8G01020)"/>
    <property type="match status" value="1"/>
</dbReference>
<protein>
    <recommendedName>
        <fullName evidence="1">Heterokaryon incompatibility domain-containing protein</fullName>
    </recommendedName>
</protein>
<reference evidence="2" key="1">
    <citation type="submission" date="2020-01" db="EMBL/GenBank/DDBJ databases">
        <authorList>
            <consortium name="DOE Joint Genome Institute"/>
            <person name="Haridas S."/>
            <person name="Albert R."/>
            <person name="Binder M."/>
            <person name="Bloem J."/>
            <person name="Labutti K."/>
            <person name="Salamov A."/>
            <person name="Andreopoulos B."/>
            <person name="Baker S.E."/>
            <person name="Barry K."/>
            <person name="Bills G."/>
            <person name="Bluhm B.H."/>
            <person name="Cannon C."/>
            <person name="Castanera R."/>
            <person name="Culley D.E."/>
            <person name="Daum C."/>
            <person name="Ezra D."/>
            <person name="Gonzalez J.B."/>
            <person name="Henrissat B."/>
            <person name="Kuo A."/>
            <person name="Liang C."/>
            <person name="Lipzen A."/>
            <person name="Lutzoni F."/>
            <person name="Magnuson J."/>
            <person name="Mondo S."/>
            <person name="Nolan M."/>
            <person name="Ohm R."/>
            <person name="Pangilinan J."/>
            <person name="Park H.-J."/>
            <person name="Ramirez L."/>
            <person name="Alfaro M."/>
            <person name="Sun H."/>
            <person name="Tritt A."/>
            <person name="Yoshinaga Y."/>
            <person name="Zwiers L.-H."/>
            <person name="Turgeon B.G."/>
            <person name="Goodwin S.B."/>
            <person name="Spatafora J.W."/>
            <person name="Crous P.W."/>
            <person name="Grigoriev I.V."/>
        </authorList>
    </citation>
    <scope>NUCLEOTIDE SEQUENCE</scope>
    <source>
        <strain evidence="2">IPT5</strain>
    </source>
</reference>
<sequence length="515" mass="59718">FDINHADCPPWISLSYTWGSFQKYREERSEPITQTEEYYIFLNNMQFNVTMNLWYALDNILAGRNEHNAHIEVLKIRHFWIDAICINQADLDERSHQVSMMGLIYSKTSAVLVWLDPEEEDDPDAFFHSFQAYRAVTEAEHYGTEVPSFEDEKPYRYLSKPFANPYWTRIWIIQEILLPPQIVWLYGKTFLTENALHHAAHKAGARTAPDKLLDSRKSFQSGEKLNLPILLETYQGNKCTNPLDRVYGLLGILPADYPLQVDYKISNVALFFQIMFIERHMPKYLYYMYRLAQNLQAALVLGDDLSFMIVVATAFYYEVQDAKGTLDARDTPLTEIAVSHWLTESPQGNEFLRMDLQAPPEAFGAALGDQLPASGIWNADDFERLYKVCPDADHARICTRPAKSSWMDRALGRVQKEPWRAKMRDNVSGRQRKALWDEQHSITREMQRLAIGNSAYSDMGVQWEDGGETLYMSSDQPVYRKDLSDDRWNVGNQLHSWRVGGPQDDGMRTLVYKWT</sequence>
<feature type="non-terminal residue" evidence="2">
    <location>
        <position position="1"/>
    </location>
</feature>
<accession>A0A6A7BIY0</accession>
<organism evidence="2 3">
    <name type="scientific">Plenodomus tracheiphilus IPT5</name>
    <dbReference type="NCBI Taxonomy" id="1408161"/>
    <lineage>
        <taxon>Eukaryota</taxon>
        <taxon>Fungi</taxon>
        <taxon>Dikarya</taxon>
        <taxon>Ascomycota</taxon>
        <taxon>Pezizomycotina</taxon>
        <taxon>Dothideomycetes</taxon>
        <taxon>Pleosporomycetidae</taxon>
        <taxon>Pleosporales</taxon>
        <taxon>Pleosporineae</taxon>
        <taxon>Leptosphaeriaceae</taxon>
        <taxon>Plenodomus</taxon>
    </lineage>
</organism>
<keyword evidence="3" id="KW-1185">Reference proteome</keyword>
<dbReference type="Pfam" id="PF06985">
    <property type="entry name" value="HET"/>
    <property type="match status" value="1"/>
</dbReference>
<dbReference type="AlphaFoldDB" id="A0A6A7BIY0"/>
<dbReference type="InterPro" id="IPR052895">
    <property type="entry name" value="HetReg/Transcr_Mod"/>
</dbReference>
<gene>
    <name evidence="2" type="ORF">T440DRAFT_544195</name>
</gene>
<dbReference type="PANTHER" id="PTHR24148">
    <property type="entry name" value="ANKYRIN REPEAT DOMAIN-CONTAINING PROTEIN 39 HOMOLOG-RELATED"/>
    <property type="match status" value="1"/>
</dbReference>